<proteinExistence type="predicted"/>
<keyword evidence="1" id="KW-0472">Membrane</keyword>
<sequence>MRSGTTWAERRSKVCGVPKYLLWVLLGLVVIVIVVPIGVMFGRKKGSPGKSSVLLPLYVYPDPGAWDPLFTAIESNPHVNFTVVVNPASGPGTDPGPDANYTSEIPKLNQYPNVRTVGYVSTNYTNRNFSDALQDVMIYSLWSANTTVPGLGMNGIFLDETPNEYNAASALFLEKLAVAIRSQTGLGKDPLIIHNPGTLPDAQYILSPNGPNVTIVFEGEYSTYQTTGIQNDISGFQSSSKCSRDALACILHSLPTSFSDSDVKSLVKDLRYVSGSIFVTGLSVDYYSSFWSGWQGFVGDVVT</sequence>
<dbReference type="PANTHER" id="PTHR35040">
    <property type="match status" value="1"/>
</dbReference>
<dbReference type="InterPro" id="IPR021986">
    <property type="entry name" value="Spherulin4"/>
</dbReference>
<keyword evidence="1" id="KW-0812">Transmembrane</keyword>
<organism evidence="2 3">
    <name type="scientific">Cudoniella acicularis</name>
    <dbReference type="NCBI Taxonomy" id="354080"/>
    <lineage>
        <taxon>Eukaryota</taxon>
        <taxon>Fungi</taxon>
        <taxon>Dikarya</taxon>
        <taxon>Ascomycota</taxon>
        <taxon>Pezizomycotina</taxon>
        <taxon>Leotiomycetes</taxon>
        <taxon>Helotiales</taxon>
        <taxon>Tricladiaceae</taxon>
        <taxon>Cudoniella</taxon>
    </lineage>
</organism>
<protein>
    <recommendedName>
        <fullName evidence="4">Spherulin-4</fullName>
    </recommendedName>
</protein>
<dbReference type="Pfam" id="PF12138">
    <property type="entry name" value="Spherulin4"/>
    <property type="match status" value="1"/>
</dbReference>
<evidence type="ECO:0000313" key="2">
    <source>
        <dbReference type="EMBL" id="KAF4628416.1"/>
    </source>
</evidence>
<reference evidence="2 3" key="1">
    <citation type="submission" date="2020-03" db="EMBL/GenBank/DDBJ databases">
        <title>Draft Genome Sequence of Cudoniella acicularis.</title>
        <authorList>
            <person name="Buettner E."/>
            <person name="Kellner H."/>
        </authorList>
    </citation>
    <scope>NUCLEOTIDE SEQUENCE [LARGE SCALE GENOMIC DNA]</scope>
    <source>
        <strain evidence="2 3">DSM 108380</strain>
    </source>
</reference>
<keyword evidence="3" id="KW-1185">Reference proteome</keyword>
<evidence type="ECO:0000313" key="3">
    <source>
        <dbReference type="Proteomes" id="UP000566819"/>
    </source>
</evidence>
<feature type="transmembrane region" description="Helical" evidence="1">
    <location>
        <begin position="20"/>
        <end position="41"/>
    </location>
</feature>
<name>A0A8H4RGS2_9HELO</name>
<dbReference type="PANTHER" id="PTHR35040:SF7">
    <property type="entry name" value="FIBRONECTIN TYPE-III DOMAIN-CONTAINING PROTEIN-RELATED"/>
    <property type="match status" value="1"/>
</dbReference>
<dbReference type="AlphaFoldDB" id="A0A8H4RGS2"/>
<evidence type="ECO:0008006" key="4">
    <source>
        <dbReference type="Google" id="ProtNLM"/>
    </source>
</evidence>
<gene>
    <name evidence="2" type="ORF">G7Y89_g9730</name>
</gene>
<dbReference type="EMBL" id="JAAMPI010000815">
    <property type="protein sequence ID" value="KAF4628416.1"/>
    <property type="molecule type" value="Genomic_DNA"/>
</dbReference>
<dbReference type="Proteomes" id="UP000566819">
    <property type="component" value="Unassembled WGS sequence"/>
</dbReference>
<evidence type="ECO:0000256" key="1">
    <source>
        <dbReference type="SAM" id="Phobius"/>
    </source>
</evidence>
<accession>A0A8H4RGS2</accession>
<keyword evidence="1" id="KW-1133">Transmembrane helix</keyword>
<dbReference type="OrthoDB" id="5342184at2759"/>
<comment type="caution">
    <text evidence="2">The sequence shown here is derived from an EMBL/GenBank/DDBJ whole genome shotgun (WGS) entry which is preliminary data.</text>
</comment>